<dbReference type="Pfam" id="PF11510">
    <property type="entry name" value="FA_FANCE"/>
    <property type="match status" value="1"/>
</dbReference>
<dbReference type="GO" id="GO:0043240">
    <property type="term" value="C:Fanconi anaemia nuclear complex"/>
    <property type="evidence" value="ECO:0007669"/>
    <property type="project" value="InterPro"/>
</dbReference>
<feature type="region of interest" description="Disordered" evidence="1">
    <location>
        <begin position="200"/>
        <end position="243"/>
    </location>
</feature>
<sequence length="552" mass="61443">MSLTTPQLVQKLPPSWWGLFGAMRLDHHHDNAAAIWYQTEANSEYGGHPDWDELLAGLLVKEPVCEGADLIFKPRFVQLPSDIQCHFLRFVLQHRGEIPPSGLSDFVEDVQCYYGASESWQSVLLKTLAAYNKLKSQESDDQLSETCYTFTSRNQNLATSLCDRLKKSTEQCSWKKIPVKKLPESHDISEIDRIPQNMETCDDHHQRDPPHSPGEADPPHSPGEADPPHSPGEASTPTFPGVKTIQHMDNAFPAGVITILSDDDDDTAEVMMEVTEPCSTVTKEGDSQTDASMKAELTCKDKDIDPVLLGKGEKLKESWQSGSETPPEIDLFLIATPDQIKSVALALNFCSLTDSEVLSACQSLTSLASILSEAASVQFMRSVVHPKIADLKHSASRQLLGVISLSAERFPRGLIEGVFVKCVEQGLGSAQTDVFCKVIKTDLQDSARAQMIKKMIECTKRLDEHVVCIYQTLIDTKVELSESMLKDMVVTFHTNSCGLEKNLKYGKLLLAVVNKYGHKFTIEILEVMEKEVQKNETFLRKALRAALNKIRK</sequence>
<dbReference type="EMBL" id="NEDP02000890">
    <property type="protein sequence ID" value="OWF54744.1"/>
    <property type="molecule type" value="Genomic_DNA"/>
</dbReference>
<dbReference type="OrthoDB" id="2449818at2759"/>
<dbReference type="GO" id="GO:0036297">
    <property type="term" value="P:interstrand cross-link repair"/>
    <property type="evidence" value="ECO:0007669"/>
    <property type="project" value="InterPro"/>
</dbReference>
<dbReference type="PANTHER" id="PTHR32094">
    <property type="entry name" value="FANCONI ANEMIA GROUP E PROTEIN"/>
    <property type="match status" value="1"/>
</dbReference>
<evidence type="ECO:0000256" key="1">
    <source>
        <dbReference type="SAM" id="MobiDB-lite"/>
    </source>
</evidence>
<dbReference type="Proteomes" id="UP000242188">
    <property type="component" value="Unassembled WGS sequence"/>
</dbReference>
<protein>
    <submittedName>
        <fullName evidence="3">Fanconi anemia group E protein</fullName>
    </submittedName>
</protein>
<dbReference type="AlphaFoldDB" id="A0A210R1C0"/>
<reference evidence="3 4" key="1">
    <citation type="journal article" date="2017" name="Nat. Ecol. Evol.">
        <title>Scallop genome provides insights into evolution of bilaterian karyotype and development.</title>
        <authorList>
            <person name="Wang S."/>
            <person name="Zhang J."/>
            <person name="Jiao W."/>
            <person name="Li J."/>
            <person name="Xun X."/>
            <person name="Sun Y."/>
            <person name="Guo X."/>
            <person name="Huan P."/>
            <person name="Dong B."/>
            <person name="Zhang L."/>
            <person name="Hu X."/>
            <person name="Sun X."/>
            <person name="Wang J."/>
            <person name="Zhao C."/>
            <person name="Wang Y."/>
            <person name="Wang D."/>
            <person name="Huang X."/>
            <person name="Wang R."/>
            <person name="Lv J."/>
            <person name="Li Y."/>
            <person name="Zhang Z."/>
            <person name="Liu B."/>
            <person name="Lu W."/>
            <person name="Hui Y."/>
            <person name="Liang J."/>
            <person name="Zhou Z."/>
            <person name="Hou R."/>
            <person name="Li X."/>
            <person name="Liu Y."/>
            <person name="Li H."/>
            <person name="Ning X."/>
            <person name="Lin Y."/>
            <person name="Zhao L."/>
            <person name="Xing Q."/>
            <person name="Dou J."/>
            <person name="Li Y."/>
            <person name="Mao J."/>
            <person name="Guo H."/>
            <person name="Dou H."/>
            <person name="Li T."/>
            <person name="Mu C."/>
            <person name="Jiang W."/>
            <person name="Fu Q."/>
            <person name="Fu X."/>
            <person name="Miao Y."/>
            <person name="Liu J."/>
            <person name="Yu Q."/>
            <person name="Li R."/>
            <person name="Liao H."/>
            <person name="Li X."/>
            <person name="Kong Y."/>
            <person name="Jiang Z."/>
            <person name="Chourrout D."/>
            <person name="Li R."/>
            <person name="Bao Z."/>
        </authorList>
    </citation>
    <scope>NUCLEOTIDE SEQUENCE [LARGE SCALE GENOMIC DNA]</scope>
    <source>
        <strain evidence="3 4">PY_sf001</strain>
    </source>
</reference>
<evidence type="ECO:0000259" key="2">
    <source>
        <dbReference type="Pfam" id="PF11510"/>
    </source>
</evidence>
<dbReference type="PANTHER" id="PTHR32094:SF5">
    <property type="entry name" value="FANCONI ANEMIA GROUP E PROTEIN"/>
    <property type="match status" value="1"/>
</dbReference>
<keyword evidence="4" id="KW-1185">Reference proteome</keyword>
<name>A0A210R1C0_MIZYE</name>
<feature type="compositionally biased region" description="Basic and acidic residues" evidence="1">
    <location>
        <begin position="201"/>
        <end position="210"/>
    </location>
</feature>
<dbReference type="InterPro" id="IPR021025">
    <property type="entry name" value="Fanconi_anaemia_gr_E_prot_C"/>
</dbReference>
<accession>A0A210R1C0</accession>
<organism evidence="3 4">
    <name type="scientific">Mizuhopecten yessoensis</name>
    <name type="common">Japanese scallop</name>
    <name type="synonym">Patinopecten yessoensis</name>
    <dbReference type="NCBI Taxonomy" id="6573"/>
    <lineage>
        <taxon>Eukaryota</taxon>
        <taxon>Metazoa</taxon>
        <taxon>Spiralia</taxon>
        <taxon>Lophotrochozoa</taxon>
        <taxon>Mollusca</taxon>
        <taxon>Bivalvia</taxon>
        <taxon>Autobranchia</taxon>
        <taxon>Pteriomorphia</taxon>
        <taxon>Pectinida</taxon>
        <taxon>Pectinoidea</taxon>
        <taxon>Pectinidae</taxon>
        <taxon>Mizuhopecten</taxon>
    </lineage>
</organism>
<dbReference type="Gene3D" id="1.25.40.480">
    <property type="match status" value="1"/>
</dbReference>
<dbReference type="InterPro" id="IPR039685">
    <property type="entry name" value="FANCE"/>
</dbReference>
<proteinExistence type="predicted"/>
<comment type="caution">
    <text evidence="3">The sequence shown here is derived from an EMBL/GenBank/DDBJ whole genome shotgun (WGS) entry which is preliminary data.</text>
</comment>
<dbReference type="STRING" id="6573.A0A210R1C0"/>
<gene>
    <name evidence="3" type="ORF">KP79_PYT18641</name>
</gene>
<evidence type="ECO:0000313" key="3">
    <source>
        <dbReference type="EMBL" id="OWF54744.1"/>
    </source>
</evidence>
<evidence type="ECO:0000313" key="4">
    <source>
        <dbReference type="Proteomes" id="UP000242188"/>
    </source>
</evidence>
<feature type="domain" description="Fanconi Anaemia group E protein C-terminal" evidence="2">
    <location>
        <begin position="316"/>
        <end position="549"/>
    </location>
</feature>